<protein>
    <submittedName>
        <fullName evidence="2">Uncharacterized protein</fullName>
    </submittedName>
</protein>
<feature type="transmembrane region" description="Helical" evidence="1">
    <location>
        <begin position="41"/>
        <end position="59"/>
    </location>
</feature>
<name>A0A1W0WS02_HYPEX</name>
<keyword evidence="3" id="KW-1185">Reference proteome</keyword>
<comment type="caution">
    <text evidence="2">The sequence shown here is derived from an EMBL/GenBank/DDBJ whole genome shotgun (WGS) entry which is preliminary data.</text>
</comment>
<dbReference type="AlphaFoldDB" id="A0A1W0WS02"/>
<accession>A0A1W0WS02</accession>
<feature type="transmembrane region" description="Helical" evidence="1">
    <location>
        <begin position="9"/>
        <end position="29"/>
    </location>
</feature>
<dbReference type="Proteomes" id="UP000192578">
    <property type="component" value="Unassembled WGS sequence"/>
</dbReference>
<proteinExistence type="predicted"/>
<gene>
    <name evidence="2" type="ORF">BV898_07918</name>
</gene>
<evidence type="ECO:0000313" key="3">
    <source>
        <dbReference type="Proteomes" id="UP000192578"/>
    </source>
</evidence>
<keyword evidence="1" id="KW-0472">Membrane</keyword>
<sequence length="128" mass="14136">MQPFIVQSVVADAAFMIAVFLALFQFTGHGSKGAVLDNATATWWCSCLFACGGTVLLWYGKAEPQPLPTPKTSTRRTTIAHRGAVFFQNCCRNEHQPDCNFLLDPGLIIRVFDQPPSEVLRYLVTGTQ</sequence>
<dbReference type="EMBL" id="MTYJ01000054">
    <property type="protein sequence ID" value="OQV17975.1"/>
    <property type="molecule type" value="Genomic_DNA"/>
</dbReference>
<keyword evidence="1" id="KW-1133">Transmembrane helix</keyword>
<organism evidence="2 3">
    <name type="scientific">Hypsibius exemplaris</name>
    <name type="common">Freshwater tardigrade</name>
    <dbReference type="NCBI Taxonomy" id="2072580"/>
    <lineage>
        <taxon>Eukaryota</taxon>
        <taxon>Metazoa</taxon>
        <taxon>Ecdysozoa</taxon>
        <taxon>Tardigrada</taxon>
        <taxon>Eutardigrada</taxon>
        <taxon>Parachela</taxon>
        <taxon>Hypsibioidea</taxon>
        <taxon>Hypsibiidae</taxon>
        <taxon>Hypsibius</taxon>
    </lineage>
</organism>
<evidence type="ECO:0000313" key="2">
    <source>
        <dbReference type="EMBL" id="OQV17975.1"/>
    </source>
</evidence>
<reference evidence="3" key="1">
    <citation type="submission" date="2017-01" db="EMBL/GenBank/DDBJ databases">
        <title>Comparative genomics of anhydrobiosis in the tardigrade Hypsibius dujardini.</title>
        <authorList>
            <person name="Yoshida Y."/>
            <person name="Koutsovoulos G."/>
            <person name="Laetsch D."/>
            <person name="Stevens L."/>
            <person name="Kumar S."/>
            <person name="Horikawa D."/>
            <person name="Ishino K."/>
            <person name="Komine S."/>
            <person name="Tomita M."/>
            <person name="Blaxter M."/>
            <person name="Arakawa K."/>
        </authorList>
    </citation>
    <scope>NUCLEOTIDE SEQUENCE [LARGE SCALE GENOMIC DNA]</scope>
    <source>
        <strain evidence="3">Z151</strain>
    </source>
</reference>
<keyword evidence="1" id="KW-0812">Transmembrane</keyword>
<evidence type="ECO:0000256" key="1">
    <source>
        <dbReference type="SAM" id="Phobius"/>
    </source>
</evidence>